<sequence>MHASKWYSEKRETAPDDDTDWSVFFYTPSLPASILFAVLYLIPFVYHVYVSYIAYRSGRYFRYSYTLPLLIAALVEVNGYSQRAASSQNVQDIGTFASSQTMIVLAPVLVCASLYILLSRIIRSTSPEASGQPDDDQVKGGTRVLGGYVKAAWLPKIFITLDIGAMITQGGGSAVAAAGEWKGPLEKAGTGILIGGLALQLATFSVFLVVVVKFHHDSLKDGVLAQEDGMKRVLLGVYIAGFFIMIRSIFRLIEFACGTDSYIMTHEWPMYVLEAVPMFAAFMVLGWYHPSRWLPSSAAGESKARQWLKQHRRRNLPRQDESVASV</sequence>
<evidence type="ECO:0000256" key="2">
    <source>
        <dbReference type="ARBA" id="ARBA00022692"/>
    </source>
</evidence>
<evidence type="ECO:0000313" key="6">
    <source>
        <dbReference type="EMBL" id="OJJ52966.1"/>
    </source>
</evidence>
<dbReference type="InterPro" id="IPR007568">
    <property type="entry name" value="RTA1"/>
</dbReference>
<dbReference type="OrthoDB" id="3358017at2759"/>
<evidence type="ECO:0008006" key="8">
    <source>
        <dbReference type="Google" id="ProtNLM"/>
    </source>
</evidence>
<gene>
    <name evidence="6" type="ORF">ASPSYDRAFT_95328</name>
</gene>
<feature type="transmembrane region" description="Helical" evidence="5">
    <location>
        <begin position="100"/>
        <end position="118"/>
    </location>
</feature>
<dbReference type="GO" id="GO:0016020">
    <property type="term" value="C:membrane"/>
    <property type="evidence" value="ECO:0007669"/>
    <property type="project" value="UniProtKB-SubCell"/>
</dbReference>
<dbReference type="EMBL" id="KV878599">
    <property type="protein sequence ID" value="OJJ52966.1"/>
    <property type="molecule type" value="Genomic_DNA"/>
</dbReference>
<evidence type="ECO:0000313" key="7">
    <source>
        <dbReference type="Proteomes" id="UP000184356"/>
    </source>
</evidence>
<keyword evidence="4 5" id="KW-0472">Membrane</keyword>
<dbReference type="STRING" id="1036612.A0A1L9T0L9"/>
<evidence type="ECO:0000256" key="5">
    <source>
        <dbReference type="SAM" id="Phobius"/>
    </source>
</evidence>
<evidence type="ECO:0000256" key="1">
    <source>
        <dbReference type="ARBA" id="ARBA00004141"/>
    </source>
</evidence>
<evidence type="ECO:0000256" key="4">
    <source>
        <dbReference type="ARBA" id="ARBA00023136"/>
    </source>
</evidence>
<accession>A0A1L9T0L9</accession>
<name>A0A1L9T0L9_9EURO</name>
<keyword evidence="7" id="KW-1185">Reference proteome</keyword>
<evidence type="ECO:0000256" key="3">
    <source>
        <dbReference type="ARBA" id="ARBA00022989"/>
    </source>
</evidence>
<dbReference type="AlphaFoldDB" id="A0A1L9T0L9"/>
<dbReference type="Pfam" id="PF04479">
    <property type="entry name" value="RTA1"/>
    <property type="match status" value="2"/>
</dbReference>
<dbReference type="GeneID" id="63769181"/>
<comment type="subcellular location">
    <subcellularLocation>
        <location evidence="1">Membrane</location>
        <topology evidence="1">Multi-pass membrane protein</topology>
    </subcellularLocation>
</comment>
<proteinExistence type="predicted"/>
<feature type="transmembrane region" description="Helical" evidence="5">
    <location>
        <begin position="270"/>
        <end position="288"/>
    </location>
</feature>
<keyword evidence="3 5" id="KW-1133">Transmembrane helix</keyword>
<dbReference type="VEuPathDB" id="FungiDB:ASPSYDRAFT_95328"/>
<feature type="transmembrane region" description="Helical" evidence="5">
    <location>
        <begin position="61"/>
        <end position="80"/>
    </location>
</feature>
<feature type="transmembrane region" description="Helical" evidence="5">
    <location>
        <begin position="30"/>
        <end position="49"/>
    </location>
</feature>
<feature type="transmembrane region" description="Helical" evidence="5">
    <location>
        <begin position="157"/>
        <end position="179"/>
    </location>
</feature>
<organism evidence="6 7">
    <name type="scientific">Aspergillus sydowii CBS 593.65</name>
    <dbReference type="NCBI Taxonomy" id="1036612"/>
    <lineage>
        <taxon>Eukaryota</taxon>
        <taxon>Fungi</taxon>
        <taxon>Dikarya</taxon>
        <taxon>Ascomycota</taxon>
        <taxon>Pezizomycotina</taxon>
        <taxon>Eurotiomycetes</taxon>
        <taxon>Eurotiomycetidae</taxon>
        <taxon>Eurotiales</taxon>
        <taxon>Aspergillaceae</taxon>
        <taxon>Aspergillus</taxon>
        <taxon>Aspergillus subgen. Nidulantes</taxon>
    </lineage>
</organism>
<feature type="transmembrane region" description="Helical" evidence="5">
    <location>
        <begin position="191"/>
        <end position="212"/>
    </location>
</feature>
<feature type="transmembrane region" description="Helical" evidence="5">
    <location>
        <begin position="233"/>
        <end position="250"/>
    </location>
</feature>
<keyword evidence="2 5" id="KW-0812">Transmembrane</keyword>
<dbReference type="PANTHER" id="PTHR31465">
    <property type="entry name" value="PROTEIN RTA1-RELATED"/>
    <property type="match status" value="1"/>
</dbReference>
<protein>
    <recommendedName>
        <fullName evidence="8">RTA1 domain protein</fullName>
    </recommendedName>
</protein>
<dbReference type="PANTHER" id="PTHR31465:SF32">
    <property type="entry name" value="DOMAIN PROTEIN, PUTATIVE-RELATED"/>
    <property type="match status" value="1"/>
</dbReference>
<reference evidence="7" key="1">
    <citation type="journal article" date="2017" name="Genome Biol.">
        <title>Comparative genomics reveals high biological diversity and specific adaptations in the industrially and medically important fungal genus Aspergillus.</title>
        <authorList>
            <person name="de Vries R.P."/>
            <person name="Riley R."/>
            <person name="Wiebenga A."/>
            <person name="Aguilar-Osorio G."/>
            <person name="Amillis S."/>
            <person name="Uchima C.A."/>
            <person name="Anderluh G."/>
            <person name="Asadollahi M."/>
            <person name="Askin M."/>
            <person name="Barry K."/>
            <person name="Battaglia E."/>
            <person name="Bayram O."/>
            <person name="Benocci T."/>
            <person name="Braus-Stromeyer S.A."/>
            <person name="Caldana C."/>
            <person name="Canovas D."/>
            <person name="Cerqueira G.C."/>
            <person name="Chen F."/>
            <person name="Chen W."/>
            <person name="Choi C."/>
            <person name="Clum A."/>
            <person name="Dos Santos R.A."/>
            <person name="Damasio A.R."/>
            <person name="Diallinas G."/>
            <person name="Emri T."/>
            <person name="Fekete E."/>
            <person name="Flipphi M."/>
            <person name="Freyberg S."/>
            <person name="Gallo A."/>
            <person name="Gournas C."/>
            <person name="Habgood R."/>
            <person name="Hainaut M."/>
            <person name="Harispe M.L."/>
            <person name="Henrissat B."/>
            <person name="Hilden K.S."/>
            <person name="Hope R."/>
            <person name="Hossain A."/>
            <person name="Karabika E."/>
            <person name="Karaffa L."/>
            <person name="Karanyi Z."/>
            <person name="Krasevec N."/>
            <person name="Kuo A."/>
            <person name="Kusch H."/>
            <person name="LaButti K."/>
            <person name="Lagendijk E.L."/>
            <person name="Lapidus A."/>
            <person name="Levasseur A."/>
            <person name="Lindquist E."/>
            <person name="Lipzen A."/>
            <person name="Logrieco A.F."/>
            <person name="MacCabe A."/>
            <person name="Maekelae M.R."/>
            <person name="Malavazi I."/>
            <person name="Melin P."/>
            <person name="Meyer V."/>
            <person name="Mielnichuk N."/>
            <person name="Miskei M."/>
            <person name="Molnar A.P."/>
            <person name="Mule G."/>
            <person name="Ngan C.Y."/>
            <person name="Orejas M."/>
            <person name="Orosz E."/>
            <person name="Ouedraogo J.P."/>
            <person name="Overkamp K.M."/>
            <person name="Park H.-S."/>
            <person name="Perrone G."/>
            <person name="Piumi F."/>
            <person name="Punt P.J."/>
            <person name="Ram A.F."/>
            <person name="Ramon A."/>
            <person name="Rauscher S."/>
            <person name="Record E."/>
            <person name="Riano-Pachon D.M."/>
            <person name="Robert V."/>
            <person name="Roehrig J."/>
            <person name="Ruller R."/>
            <person name="Salamov A."/>
            <person name="Salih N.S."/>
            <person name="Samson R.A."/>
            <person name="Sandor E."/>
            <person name="Sanguinetti M."/>
            <person name="Schuetze T."/>
            <person name="Sepcic K."/>
            <person name="Shelest E."/>
            <person name="Sherlock G."/>
            <person name="Sophianopoulou V."/>
            <person name="Squina F.M."/>
            <person name="Sun H."/>
            <person name="Susca A."/>
            <person name="Todd R.B."/>
            <person name="Tsang A."/>
            <person name="Unkles S.E."/>
            <person name="van de Wiele N."/>
            <person name="van Rossen-Uffink D."/>
            <person name="Oliveira J.V."/>
            <person name="Vesth T.C."/>
            <person name="Visser J."/>
            <person name="Yu J.-H."/>
            <person name="Zhou M."/>
            <person name="Andersen M.R."/>
            <person name="Archer D.B."/>
            <person name="Baker S.E."/>
            <person name="Benoit I."/>
            <person name="Brakhage A.A."/>
            <person name="Braus G.H."/>
            <person name="Fischer R."/>
            <person name="Frisvad J.C."/>
            <person name="Goldman G.H."/>
            <person name="Houbraken J."/>
            <person name="Oakley B."/>
            <person name="Pocsi I."/>
            <person name="Scazzocchio C."/>
            <person name="Seiboth B."/>
            <person name="vanKuyk P.A."/>
            <person name="Wortman J."/>
            <person name="Dyer P.S."/>
            <person name="Grigoriev I.V."/>
        </authorList>
    </citation>
    <scope>NUCLEOTIDE SEQUENCE [LARGE SCALE GENOMIC DNA]</scope>
    <source>
        <strain evidence="7">CBS 593.65</strain>
    </source>
</reference>
<dbReference type="RefSeq" id="XP_040696772.1">
    <property type="nucleotide sequence ID" value="XM_040853108.1"/>
</dbReference>
<dbReference type="Proteomes" id="UP000184356">
    <property type="component" value="Unassembled WGS sequence"/>
</dbReference>